<accession>D8Q800</accession>
<reference evidence="3 4" key="1">
    <citation type="journal article" date="2010" name="Nat. Biotechnol.">
        <title>Genome sequence of the model mushroom Schizophyllum commune.</title>
        <authorList>
            <person name="Ohm R.A."/>
            <person name="de Jong J.F."/>
            <person name="Lugones L.G."/>
            <person name="Aerts A."/>
            <person name="Kothe E."/>
            <person name="Stajich J.E."/>
            <person name="de Vries R.P."/>
            <person name="Record E."/>
            <person name="Levasseur A."/>
            <person name="Baker S.E."/>
            <person name="Bartholomew K.A."/>
            <person name="Coutinho P.M."/>
            <person name="Erdmann S."/>
            <person name="Fowler T.J."/>
            <person name="Gathman A.C."/>
            <person name="Lombard V."/>
            <person name="Henrissat B."/>
            <person name="Knabe N."/>
            <person name="Kuees U."/>
            <person name="Lilly W.W."/>
            <person name="Lindquist E."/>
            <person name="Lucas S."/>
            <person name="Magnuson J.K."/>
            <person name="Piumi F."/>
            <person name="Raudaskoski M."/>
            <person name="Salamov A."/>
            <person name="Schmutz J."/>
            <person name="Schwarze F.W.M.R."/>
            <person name="vanKuyk P.A."/>
            <person name="Horton J.S."/>
            <person name="Grigoriev I.V."/>
            <person name="Woesten H.A.B."/>
        </authorList>
    </citation>
    <scope>NUCLEOTIDE SEQUENCE [LARGE SCALE GENOMIC DNA]</scope>
    <source>
        <strain evidence="4">H4-8 / FGSC 9210</strain>
    </source>
</reference>
<dbReference type="PANTHER" id="PTHR38248:SF2">
    <property type="entry name" value="FUNK1 11"/>
    <property type="match status" value="1"/>
</dbReference>
<dbReference type="InterPro" id="IPR040976">
    <property type="entry name" value="Pkinase_fungal"/>
</dbReference>
<sequence length="821" mass="92762">MHTYRAALANDIGSVPQISLDDFLEYFLPSLKIDLEELEAVTDRLTIEQQRLPDANNNGNSQDTESCTPDKSDRQDNARRPSQCDVPDPGTNLESVIAQLGSICDDVIASCQETHAGLSLTTRLIHNGEQQSNHGISGLNGSHYLVNATGHEKELFNCVCYVQYALNDDPKSIAEADQNLIWELYYTIQRDARRRFTLGMTVINSIVRLWHFSREVLVVSEGFDFNEDRSILIDVYIRLCFATMPDLGFDSMVTLLPLCAEHTADTPQEGKERRYRISVDGVNYIGATGVAHQHPARAFGKCTRVFTAYKEDDSSDDALIIKDCWLYADWRTEYEIYKDIEAAILAYDWANECHPPPENMRDLKTYKSTRKVDPRYGTLTPEQRMRFFSPILSGAKVTVDGQEDNTQDTIARGYQLSDERNMYPVGSGAIEGDGEDARRRPLWHADIKQNVDLWVPKEVIGCFFRPINSRTHHRLVMHKGQSMYDIAVAKEAFSTMTDASYAVFMLHCIQWLHRDISPDNIFRMPDGRGVLADLEFAQPASDPRTCDCRVGTPSYMALEVSMRKYMFPPSSPQGSPPWRYRDKHDLESLWWLSVWLLFRHIVEKVAHETHDPPKKADTTVKQTERDCARMFPGRVTMSKERAQALITEDALETHLRLLPPAWKKKMGPKISRIRRMLLKGYAPAKISKQCHPGVWLIVHDMCAAGQAIRGSLLRPHRVKVAQARAPADNVSPAPLTPIGEAPRLTADEQAVPTTGSGEVPMYDVGAAGAVENHGGDTSSPSPERRGRKRKAPEDPAEPRAKVKRTRKEERFEVYYPSNSVL</sequence>
<dbReference type="HOGENOM" id="CLU_011584_1_2_1"/>
<evidence type="ECO:0000256" key="1">
    <source>
        <dbReference type="SAM" id="MobiDB-lite"/>
    </source>
</evidence>
<dbReference type="InterPro" id="IPR011009">
    <property type="entry name" value="Kinase-like_dom_sf"/>
</dbReference>
<feature type="region of interest" description="Disordered" evidence="1">
    <location>
        <begin position="723"/>
        <end position="746"/>
    </location>
</feature>
<dbReference type="eggNOG" id="ENOG502QX9C">
    <property type="taxonomic scope" value="Eukaryota"/>
</dbReference>
<dbReference type="OMA" id="ITIRSTW"/>
<feature type="domain" description="Fungal-type protein kinase" evidence="2">
    <location>
        <begin position="395"/>
        <end position="596"/>
    </location>
</feature>
<feature type="compositionally biased region" description="Basic and acidic residues" evidence="1">
    <location>
        <begin position="791"/>
        <end position="812"/>
    </location>
</feature>
<evidence type="ECO:0000313" key="3">
    <source>
        <dbReference type="EMBL" id="EFI96105.1"/>
    </source>
</evidence>
<gene>
    <name evidence="3" type="ORF">SCHCODRAFT_109925</name>
</gene>
<dbReference type="PANTHER" id="PTHR38248">
    <property type="entry name" value="FUNK1 6"/>
    <property type="match status" value="1"/>
</dbReference>
<dbReference type="Gene3D" id="1.10.510.10">
    <property type="entry name" value="Transferase(Phosphotransferase) domain 1"/>
    <property type="match status" value="1"/>
</dbReference>
<feature type="compositionally biased region" description="Basic and acidic residues" evidence="1">
    <location>
        <begin position="68"/>
        <end position="79"/>
    </location>
</feature>
<evidence type="ECO:0000313" key="4">
    <source>
        <dbReference type="Proteomes" id="UP000007431"/>
    </source>
</evidence>
<dbReference type="OrthoDB" id="312874at2759"/>
<dbReference type="AlphaFoldDB" id="D8Q800"/>
<feature type="compositionally biased region" description="Polar residues" evidence="1">
    <location>
        <begin position="55"/>
        <end position="67"/>
    </location>
</feature>
<dbReference type="Proteomes" id="UP000007431">
    <property type="component" value="Unassembled WGS sequence"/>
</dbReference>
<proteinExistence type="predicted"/>
<feature type="region of interest" description="Disordered" evidence="1">
    <location>
        <begin position="50"/>
        <end position="90"/>
    </location>
</feature>
<dbReference type="STRING" id="578458.D8Q800"/>
<dbReference type="InParanoid" id="D8Q800"/>
<protein>
    <recommendedName>
        <fullName evidence="2">Fungal-type protein kinase domain-containing protein</fullName>
    </recommendedName>
</protein>
<organism evidence="4">
    <name type="scientific">Schizophyllum commune (strain H4-8 / FGSC 9210)</name>
    <name type="common">Split gill fungus</name>
    <dbReference type="NCBI Taxonomy" id="578458"/>
    <lineage>
        <taxon>Eukaryota</taxon>
        <taxon>Fungi</taxon>
        <taxon>Dikarya</taxon>
        <taxon>Basidiomycota</taxon>
        <taxon>Agaricomycotina</taxon>
        <taxon>Agaricomycetes</taxon>
        <taxon>Agaricomycetidae</taxon>
        <taxon>Agaricales</taxon>
        <taxon>Schizophyllaceae</taxon>
        <taxon>Schizophyllum</taxon>
    </lineage>
</organism>
<dbReference type="RefSeq" id="XP_003031008.1">
    <property type="nucleotide sequence ID" value="XM_003030962.1"/>
</dbReference>
<dbReference type="VEuPathDB" id="FungiDB:SCHCODRAFT_02749325"/>
<feature type="domain" description="Fungal-type protein kinase" evidence="2">
    <location>
        <begin position="167"/>
        <end position="341"/>
    </location>
</feature>
<feature type="non-terminal residue" evidence="3">
    <location>
        <position position="821"/>
    </location>
</feature>
<dbReference type="SUPFAM" id="SSF56112">
    <property type="entry name" value="Protein kinase-like (PK-like)"/>
    <property type="match status" value="1"/>
</dbReference>
<evidence type="ECO:0000259" key="2">
    <source>
        <dbReference type="Pfam" id="PF17667"/>
    </source>
</evidence>
<keyword evidence="4" id="KW-1185">Reference proteome</keyword>
<dbReference type="KEGG" id="scm:SCHCO_02749325"/>
<name>D8Q800_SCHCM</name>
<dbReference type="Pfam" id="PF17667">
    <property type="entry name" value="Pkinase_fungal"/>
    <property type="match status" value="2"/>
</dbReference>
<dbReference type="GeneID" id="9586831"/>
<feature type="region of interest" description="Disordered" evidence="1">
    <location>
        <begin position="768"/>
        <end position="821"/>
    </location>
</feature>
<dbReference type="EMBL" id="GL377307">
    <property type="protein sequence ID" value="EFI96105.1"/>
    <property type="molecule type" value="Genomic_DNA"/>
</dbReference>